<gene>
    <name evidence="2" type="ORF">Catovirus_1_479</name>
</gene>
<reference evidence="2" key="1">
    <citation type="journal article" date="2017" name="Science">
        <title>Giant viruses with an expanded complement of translation system components.</title>
        <authorList>
            <person name="Schulz F."/>
            <person name="Yutin N."/>
            <person name="Ivanova N.N."/>
            <person name="Ortega D.R."/>
            <person name="Lee T.K."/>
            <person name="Vierheilig J."/>
            <person name="Daims H."/>
            <person name="Horn M."/>
            <person name="Wagner M."/>
            <person name="Jensen G.J."/>
            <person name="Kyrpides N.C."/>
            <person name="Koonin E.V."/>
            <person name="Woyke T."/>
        </authorList>
    </citation>
    <scope>NUCLEOTIDE SEQUENCE</scope>
    <source>
        <strain evidence="2">CTV1</strain>
    </source>
</reference>
<accession>A0A1V0S9R3</accession>
<dbReference type="EMBL" id="KY684083">
    <property type="protein sequence ID" value="ARF08429.1"/>
    <property type="molecule type" value="Genomic_DNA"/>
</dbReference>
<sequence length="967" mass="113030">MTFDNIFDEETKCKINTMIQKGEIDTMIQKKVSENVYADLQEYIIKNGLMVYGGFAIYNLIMDSGFDKFKKNSRFTAYYEKSYDIDIFSDNPFHTINEIAKHLYIKNILNGNMNLNKLEVRSLSNNSYINETYSLFANDVKICDVTQNITSNIQHYLKLKNGMIIPNEKTLLFYELQYLTSSHTDEVKRNYESQSKYIKHLESCVILLEYIKKSIEATSIKYNIENNIKHVEKPLGERIYFTTGTQNQLKNRTKFDKSIILPIYTVNSEKNIPIGENLLTKSFNFILTDDQVLVKFRKPTYVPYVYIFDDNKIDLITSLLILSRACGEIREKYYNSSEMTMILYNSFVKLINMTINKIYEGNNLLANNLYDLLFSCFTDCTRKKIVDDTENGSTMDNDKTTYVLDGNNISIKLSQKDNQCMNVTTTQCVENKNCYFDPEVFHKNKTLIIKQGSDRKDKLVVRNVYGTCIPKSLAMINRRHDLFQSFNLHKIFSAKRINEMSRILKSSNTDDIYKYSYDLGTFFKTMASIDNICKTYPKVKFILQNHKSFTHINALNFQQLYSRIDDNNYTKLFVFGDDNIINMSSDFKKFEDQFKRIFKHINQDTVNDYYIIPLSLRHADSSTNIFDFLTDNSLLSNNILKSKGHSNVIIINKIEKWVICYDSNNFVGYETNEIVRHLQNSSRKYGYTVYDLKEYVKDDNLVYTGAAIFNVTTGKKEYDGTLFDENKVNEIVDKNLCFMHSMLYVELCLSERFRNYSNPIDQYNDITKYMVSPLSIRRVIDVYAINTILNKVEFTTNKINQLDPETKRVMVNNDKLNDDEMLNQITTNIMNSSFDKMLSPNVIKVYDSVINKIYKDIFNEYCVYIDQNEEIDNIQDDNNNNNIYNNGINNDDNNGNNNDNNKNGNNKNGKNNKNGNNKNNKNDNNGNNDNNNGKNNNNNNDNQNGGYYNKYLKYKNKYLKLQLEKRK</sequence>
<organism evidence="2">
    <name type="scientific">Catovirus CTV1</name>
    <dbReference type="NCBI Taxonomy" id="1977631"/>
    <lineage>
        <taxon>Viruses</taxon>
        <taxon>Varidnaviria</taxon>
        <taxon>Bamfordvirae</taxon>
        <taxon>Nucleocytoviricota</taxon>
        <taxon>Megaviricetes</taxon>
        <taxon>Imitervirales</taxon>
        <taxon>Mimiviridae</taxon>
        <taxon>Klosneuvirinae</taxon>
        <taxon>Catovirus</taxon>
    </lineage>
</organism>
<evidence type="ECO:0000256" key="1">
    <source>
        <dbReference type="SAM" id="MobiDB-lite"/>
    </source>
</evidence>
<protein>
    <submittedName>
        <fullName evidence="2">Uncharacterized protein</fullName>
    </submittedName>
</protein>
<feature type="region of interest" description="Disordered" evidence="1">
    <location>
        <begin position="876"/>
        <end position="948"/>
    </location>
</feature>
<proteinExistence type="predicted"/>
<evidence type="ECO:0000313" key="2">
    <source>
        <dbReference type="EMBL" id="ARF08429.1"/>
    </source>
</evidence>
<name>A0A1V0S9R3_9VIRU</name>